<dbReference type="RefSeq" id="WP_170194187.1">
    <property type="nucleotide sequence ID" value="NZ_JABBNB010000009.1"/>
</dbReference>
<gene>
    <name evidence="1" type="ORF">HH308_10685</name>
</gene>
<organism evidence="1 2">
    <name type="scientific">Gordonia asplenii</name>
    <dbReference type="NCBI Taxonomy" id="2725283"/>
    <lineage>
        <taxon>Bacteria</taxon>
        <taxon>Bacillati</taxon>
        <taxon>Actinomycetota</taxon>
        <taxon>Actinomycetes</taxon>
        <taxon>Mycobacteriales</taxon>
        <taxon>Gordoniaceae</taxon>
        <taxon>Gordonia</taxon>
    </lineage>
</organism>
<dbReference type="AlphaFoldDB" id="A0A848KU07"/>
<name>A0A848KU07_9ACTN</name>
<keyword evidence="2" id="KW-1185">Reference proteome</keyword>
<accession>A0A848KU07</accession>
<comment type="caution">
    <text evidence="1">The sequence shown here is derived from an EMBL/GenBank/DDBJ whole genome shotgun (WGS) entry which is preliminary data.</text>
</comment>
<evidence type="ECO:0000313" key="2">
    <source>
        <dbReference type="Proteomes" id="UP000550729"/>
    </source>
</evidence>
<protein>
    <submittedName>
        <fullName evidence="1">Uncharacterized protein</fullName>
    </submittedName>
</protein>
<dbReference type="Proteomes" id="UP000550729">
    <property type="component" value="Unassembled WGS sequence"/>
</dbReference>
<evidence type="ECO:0000313" key="1">
    <source>
        <dbReference type="EMBL" id="NMO01679.1"/>
    </source>
</evidence>
<proteinExistence type="predicted"/>
<reference evidence="1 2" key="1">
    <citation type="submission" date="2020-04" db="EMBL/GenBank/DDBJ databases">
        <title>Gordonia sp. nov. TBRC 11910.</title>
        <authorList>
            <person name="Suriyachadkun C."/>
        </authorList>
    </citation>
    <scope>NUCLEOTIDE SEQUENCE [LARGE SCALE GENOMIC DNA]</scope>
    <source>
        <strain evidence="1 2">TBRC 11910</strain>
    </source>
</reference>
<dbReference type="EMBL" id="JABBNB010000009">
    <property type="protein sequence ID" value="NMO01679.1"/>
    <property type="molecule type" value="Genomic_DNA"/>
</dbReference>
<sequence length="70" mass="7388">MSVARASICDGLTSWQVTRRIGGVADIGKCSPATGLVLHLPTVTYCEINYPDRSNPLMKYAGQLPAPPAG</sequence>